<keyword evidence="1" id="KW-0732">Signal</keyword>
<feature type="chain" id="PRO_5016991228" description="Secreted protein" evidence="1">
    <location>
        <begin position="20"/>
        <end position="167"/>
    </location>
</feature>
<reference evidence="2 3" key="1">
    <citation type="submission" date="2018-06" db="EMBL/GenBank/DDBJ databases">
        <title>Draft genome sequence of Burkholderia reimsis strain BE51 isolated from a French agricultural soil.</title>
        <authorList>
            <person name="Esmaeel Q."/>
        </authorList>
    </citation>
    <scope>NUCLEOTIDE SEQUENCE [LARGE SCALE GENOMIC DNA]</scope>
    <source>
        <strain evidence="2 3">BE51</strain>
    </source>
</reference>
<dbReference type="AlphaFoldDB" id="A0A365QGG0"/>
<accession>A0A365QGG0</accession>
<feature type="signal peptide" evidence="1">
    <location>
        <begin position="1"/>
        <end position="19"/>
    </location>
</feature>
<name>A0A365QGG0_9BURK</name>
<dbReference type="Proteomes" id="UP000252458">
    <property type="component" value="Unassembled WGS sequence"/>
</dbReference>
<sequence>MKPISVASAISLAASIALAPQLAVADAPGAIRLDPVAGKEACTAGVGVPNTSSGSLALCVKNGLFAHDQYEVKADGAVVLQGIDDETTDGVNGSYSGRPISLKCTPVLSAPESVTDSQIEPMRSSYPTASRDQLKQHYVLLNTLETGRHCVVRVDSTNILSADIHFE</sequence>
<evidence type="ECO:0008006" key="4">
    <source>
        <dbReference type="Google" id="ProtNLM"/>
    </source>
</evidence>
<organism evidence="2 3">
    <name type="scientific">Burkholderia reimsis</name>
    <dbReference type="NCBI Taxonomy" id="2234132"/>
    <lineage>
        <taxon>Bacteria</taxon>
        <taxon>Pseudomonadati</taxon>
        <taxon>Pseudomonadota</taxon>
        <taxon>Betaproteobacteria</taxon>
        <taxon>Burkholderiales</taxon>
        <taxon>Burkholderiaceae</taxon>
        <taxon>Burkholderia</taxon>
    </lineage>
</organism>
<proteinExistence type="predicted"/>
<protein>
    <recommendedName>
        <fullName evidence="4">Secreted protein</fullName>
    </recommendedName>
</protein>
<keyword evidence="3" id="KW-1185">Reference proteome</keyword>
<comment type="caution">
    <text evidence="2">The sequence shown here is derived from an EMBL/GenBank/DDBJ whole genome shotgun (WGS) entry which is preliminary data.</text>
</comment>
<dbReference type="EMBL" id="QMFZ01000084">
    <property type="protein sequence ID" value="RBB31490.1"/>
    <property type="molecule type" value="Genomic_DNA"/>
</dbReference>
<evidence type="ECO:0000313" key="2">
    <source>
        <dbReference type="EMBL" id="RBB31490.1"/>
    </source>
</evidence>
<evidence type="ECO:0000313" key="3">
    <source>
        <dbReference type="Proteomes" id="UP000252458"/>
    </source>
</evidence>
<gene>
    <name evidence="2" type="ORF">DPV79_40930</name>
</gene>
<evidence type="ECO:0000256" key="1">
    <source>
        <dbReference type="SAM" id="SignalP"/>
    </source>
</evidence>